<dbReference type="Proteomes" id="UP001642464">
    <property type="component" value="Unassembled WGS sequence"/>
</dbReference>
<evidence type="ECO:0000256" key="1">
    <source>
        <dbReference type="SAM" id="MobiDB-lite"/>
    </source>
</evidence>
<comment type="caution">
    <text evidence="2">The sequence shown here is derived from an EMBL/GenBank/DDBJ whole genome shotgun (WGS) entry which is preliminary data.</text>
</comment>
<feature type="region of interest" description="Disordered" evidence="1">
    <location>
        <begin position="585"/>
        <end position="611"/>
    </location>
</feature>
<reference evidence="2 3" key="1">
    <citation type="submission" date="2024-02" db="EMBL/GenBank/DDBJ databases">
        <authorList>
            <person name="Chen Y."/>
            <person name="Shah S."/>
            <person name="Dougan E. K."/>
            <person name="Thang M."/>
            <person name="Chan C."/>
        </authorList>
    </citation>
    <scope>NUCLEOTIDE SEQUENCE [LARGE SCALE GENOMIC DNA]</scope>
</reference>
<evidence type="ECO:0000313" key="2">
    <source>
        <dbReference type="EMBL" id="CAK9113689.1"/>
    </source>
</evidence>
<evidence type="ECO:0000313" key="3">
    <source>
        <dbReference type="Proteomes" id="UP001642464"/>
    </source>
</evidence>
<feature type="non-terminal residue" evidence="2">
    <location>
        <position position="866"/>
    </location>
</feature>
<dbReference type="InterPro" id="IPR029063">
    <property type="entry name" value="SAM-dependent_MTases_sf"/>
</dbReference>
<organism evidence="2 3">
    <name type="scientific">Durusdinium trenchii</name>
    <dbReference type="NCBI Taxonomy" id="1381693"/>
    <lineage>
        <taxon>Eukaryota</taxon>
        <taxon>Sar</taxon>
        <taxon>Alveolata</taxon>
        <taxon>Dinophyceae</taxon>
        <taxon>Suessiales</taxon>
        <taxon>Symbiodiniaceae</taxon>
        <taxon>Durusdinium</taxon>
    </lineage>
</organism>
<accession>A0ABP0SND9</accession>
<feature type="non-terminal residue" evidence="2">
    <location>
        <position position="1"/>
    </location>
</feature>
<name>A0ABP0SND9_9DINO</name>
<sequence length="866" mass="95912">ATSTNHPARRRPALALRPVPAVFMAAVAREFRLLNGELVEHEGLAEAESIVEAQQLVAEALKLKAQQIVFFGVSGVLGAGDPLEGDIQVYIQEVKITKEEFLAKACVKLEDAGTMKSLKMTRLCALPADAWCGCLVSCVVAGGLTGGFLVLGPLRWFRTRSQCRHFRQCMAGTLLPTGDALARITDLGDRARDWAGCGDPSWSAWQRSVGNVPDLRVMASMAPSAFKSTLSLVRVPVTGDQPRELNVVEAIQLALTWRVARACFGMVDVDPLADLGSPSSPTTAATTADLDSMDVDMSEFKQDQAEYTHSKLNSGVRKLRFLELYAGMGGLSRAVQEIAGDLVEVLEPQDLYHEWDILSEEGFNKAKQWVEEADWTHAAFPCKSFSRARRSDMHGTVEVIRSDERPEGWGHWLAEEGNEVLKRTVALGFRAHGRGKFFTMENPADSFAWLMKVVLQLQKLMGADILTLDQCPYGAETVKPTGIFAGAPWMCKVQLRCKDVRPHRHRQGGLTGHVWDPVDDIWVWRTSKAAEYPAGLCWAWASALREWVLSHDGQWWLAERTLIREADKVNKLVSLSQVWTASGAQNGSASAAGKSEETAAQQRERENSEVVGGLRDPRRAVARNAQLQTVGGRIRSCFEDLLEEEVLRKFENANDEIPFAEELIWGKHKGGWHLSFKLSCYRTATRDGFPIGINREIEYTGIFPQTDTLSAAAKASQAFAVMDDWAGDARNYSSFEEAGEKAQRELDRMVEHGWAVRRESWAEVVAELGEANLTKMACIVKMKQGREKVRLIVDMRRSGINGKMRVFERVVLPRISDVADCLKELLKHARAGEAAGVMGWISSLIPSSRPWTAALWGALAVARAER</sequence>
<gene>
    <name evidence="2" type="ORF">SCF082_LOCUS52690</name>
</gene>
<protein>
    <submittedName>
        <fullName evidence="2">Potassium voltage-gated channel subfamily H member 1</fullName>
    </submittedName>
</protein>
<dbReference type="SUPFAM" id="SSF53335">
    <property type="entry name" value="S-adenosyl-L-methionine-dependent methyltransferases"/>
    <property type="match status" value="1"/>
</dbReference>
<feature type="compositionally biased region" description="Basic and acidic residues" evidence="1">
    <location>
        <begin position="594"/>
        <end position="608"/>
    </location>
</feature>
<keyword evidence="3" id="KW-1185">Reference proteome</keyword>
<proteinExistence type="predicted"/>
<dbReference type="EMBL" id="CAXAMM010044213">
    <property type="protein sequence ID" value="CAK9113689.1"/>
    <property type="molecule type" value="Genomic_DNA"/>
</dbReference>